<reference evidence="2" key="1">
    <citation type="journal article" date="2022" name="bioRxiv">
        <title>Sequencing and chromosome-scale assembly of the giantPleurodeles waltlgenome.</title>
        <authorList>
            <person name="Brown T."/>
            <person name="Elewa A."/>
            <person name="Iarovenko S."/>
            <person name="Subramanian E."/>
            <person name="Araus A.J."/>
            <person name="Petzold A."/>
            <person name="Susuki M."/>
            <person name="Suzuki K.-i.T."/>
            <person name="Hayashi T."/>
            <person name="Toyoda A."/>
            <person name="Oliveira C."/>
            <person name="Osipova E."/>
            <person name="Leigh N.D."/>
            <person name="Simon A."/>
            <person name="Yun M.H."/>
        </authorList>
    </citation>
    <scope>NUCLEOTIDE SEQUENCE</scope>
    <source>
        <strain evidence="2">20211129_DDA</strain>
        <tissue evidence="2">Liver</tissue>
    </source>
</reference>
<evidence type="ECO:0000313" key="2">
    <source>
        <dbReference type="EMBL" id="KAJ1117572.1"/>
    </source>
</evidence>
<feature type="compositionally biased region" description="Basic and acidic residues" evidence="1">
    <location>
        <begin position="45"/>
        <end position="58"/>
    </location>
</feature>
<evidence type="ECO:0000256" key="1">
    <source>
        <dbReference type="SAM" id="MobiDB-lite"/>
    </source>
</evidence>
<accession>A0AAV7NSD4</accession>
<feature type="compositionally biased region" description="Polar residues" evidence="1">
    <location>
        <begin position="226"/>
        <end position="239"/>
    </location>
</feature>
<name>A0AAV7NSD4_PLEWA</name>
<feature type="compositionally biased region" description="Basic and acidic residues" evidence="1">
    <location>
        <begin position="304"/>
        <end position="319"/>
    </location>
</feature>
<dbReference type="Proteomes" id="UP001066276">
    <property type="component" value="Chromosome 8"/>
</dbReference>
<sequence length="319" mass="36163">MTNPHIPDHDIAPLLQRYGTIAIGPTKVKPWDTKEWTAPRCTAESADKPDTRRADTQGKRCATSVEEKATPTTRAQSLTAAAAGTLAQKTTRPKLDPTANAKVNDLLKLSREESQKIPEPTRRSNPKKKVDCSSGDEEEIEKAWKQVKSQRLREKCRKEKEGREERRRARTKGKQSLPQEEPQLEPLQDEEMERDEVVNQTPQKLVRKRQQQREEDFHTTKKKHITSQTEDQNDGYTTIKTDEENIKDTGGTPGEPNQSIQTVLQELHQQLALIDTTGAPREQTQWTKVPEAGAKIVISDNSEEEGKGKEDQQESQHPQ</sequence>
<feature type="compositionally biased region" description="Low complexity" evidence="1">
    <location>
        <begin position="177"/>
        <end position="186"/>
    </location>
</feature>
<dbReference type="EMBL" id="JANPWB010000012">
    <property type="protein sequence ID" value="KAJ1117572.1"/>
    <property type="molecule type" value="Genomic_DNA"/>
</dbReference>
<evidence type="ECO:0000313" key="3">
    <source>
        <dbReference type="Proteomes" id="UP001066276"/>
    </source>
</evidence>
<feature type="region of interest" description="Disordered" evidence="1">
    <location>
        <begin position="33"/>
        <end position="258"/>
    </location>
</feature>
<feature type="compositionally biased region" description="Polar residues" evidence="1">
    <location>
        <begin position="70"/>
        <end position="79"/>
    </location>
</feature>
<comment type="caution">
    <text evidence="2">The sequence shown here is derived from an EMBL/GenBank/DDBJ whole genome shotgun (WGS) entry which is preliminary data.</text>
</comment>
<gene>
    <name evidence="2" type="ORF">NDU88_005770</name>
</gene>
<organism evidence="2 3">
    <name type="scientific">Pleurodeles waltl</name>
    <name type="common">Iberian ribbed newt</name>
    <dbReference type="NCBI Taxonomy" id="8319"/>
    <lineage>
        <taxon>Eukaryota</taxon>
        <taxon>Metazoa</taxon>
        <taxon>Chordata</taxon>
        <taxon>Craniata</taxon>
        <taxon>Vertebrata</taxon>
        <taxon>Euteleostomi</taxon>
        <taxon>Amphibia</taxon>
        <taxon>Batrachia</taxon>
        <taxon>Caudata</taxon>
        <taxon>Salamandroidea</taxon>
        <taxon>Salamandridae</taxon>
        <taxon>Pleurodelinae</taxon>
        <taxon>Pleurodeles</taxon>
    </lineage>
</organism>
<keyword evidence="3" id="KW-1185">Reference proteome</keyword>
<feature type="region of interest" description="Disordered" evidence="1">
    <location>
        <begin position="278"/>
        <end position="319"/>
    </location>
</feature>
<feature type="compositionally biased region" description="Basic and acidic residues" evidence="1">
    <location>
        <begin position="108"/>
        <end position="122"/>
    </location>
</feature>
<dbReference type="AlphaFoldDB" id="A0AAV7NSD4"/>
<protein>
    <submittedName>
        <fullName evidence="2">Uncharacterized protein</fullName>
    </submittedName>
</protein>
<proteinExistence type="predicted"/>
<feature type="compositionally biased region" description="Basic and acidic residues" evidence="1">
    <location>
        <begin position="151"/>
        <end position="167"/>
    </location>
</feature>